<organism evidence="2 3">
    <name type="scientific">Arsenophonus nasoniae</name>
    <name type="common">son-killer infecting Nasonia vitripennis</name>
    <dbReference type="NCBI Taxonomy" id="638"/>
    <lineage>
        <taxon>Bacteria</taxon>
        <taxon>Pseudomonadati</taxon>
        <taxon>Pseudomonadota</taxon>
        <taxon>Gammaproteobacteria</taxon>
        <taxon>Enterobacterales</taxon>
        <taxon>Morganellaceae</taxon>
        <taxon>Arsenophonus</taxon>
    </lineage>
</organism>
<evidence type="ECO:0000313" key="2">
    <source>
        <dbReference type="EMBL" id="WGL95331.1"/>
    </source>
</evidence>
<dbReference type="EMBL" id="CP123498">
    <property type="protein sequence ID" value="WGL94639.1"/>
    <property type="molecule type" value="Genomic_DNA"/>
</dbReference>
<dbReference type="EMBL" id="CP123498">
    <property type="protein sequence ID" value="WGL95331.1"/>
    <property type="molecule type" value="Genomic_DNA"/>
</dbReference>
<dbReference type="Proteomes" id="UP001177597">
    <property type="component" value="Chromosome"/>
</dbReference>
<evidence type="ECO:0000313" key="3">
    <source>
        <dbReference type="Proteomes" id="UP001177597"/>
    </source>
</evidence>
<proteinExistence type="predicted"/>
<dbReference type="AlphaFoldDB" id="A0AA95GAF6"/>
<gene>
    <name evidence="1" type="ORF">QE207_13105</name>
    <name evidence="2" type="ORF">QE207_17075</name>
</gene>
<sequence>MLKQISTHSFGYRNFTIIKLPRKVVNPITRYHVWLDDHSFGKFDALAEATKYIDKLYGSQPTSLKQQHTTTSYLRLGRKNQPIN</sequence>
<name>A0AA95GAF6_9GAMM</name>
<dbReference type="RefSeq" id="WP_280628859.1">
    <property type="nucleotide sequence ID" value="NZ_CP123498.1"/>
</dbReference>
<accession>A0AA95GAF6</accession>
<reference evidence="2" key="1">
    <citation type="submission" date="2023-04" db="EMBL/GenBank/DDBJ databases">
        <title>Genome dynamics across the evolutionary transition to endosymbiosis.</title>
        <authorList>
            <person name="Siozios S."/>
            <person name="Nadal-Jimenez P."/>
            <person name="Azagi T."/>
            <person name="Sprong H."/>
            <person name="Frost C.L."/>
            <person name="Parratt S.R."/>
            <person name="Taylor G."/>
            <person name="Brettell L."/>
            <person name="Lew K.C."/>
            <person name="Croft L."/>
            <person name="King K.C."/>
            <person name="Brockhurst M.A."/>
            <person name="Hypsa V."/>
            <person name="Novakova E."/>
            <person name="Darby A.C."/>
            <person name="Hurst G.D.D."/>
        </authorList>
    </citation>
    <scope>NUCLEOTIDE SEQUENCE</scope>
    <source>
        <strain evidence="2">AIh</strain>
    </source>
</reference>
<evidence type="ECO:0000313" key="1">
    <source>
        <dbReference type="EMBL" id="WGL94639.1"/>
    </source>
</evidence>
<protein>
    <submittedName>
        <fullName evidence="2">Uncharacterized protein</fullName>
    </submittedName>
</protein>